<dbReference type="Proteomes" id="UP000294692">
    <property type="component" value="Unassembled WGS sequence"/>
</dbReference>
<feature type="transmembrane region" description="Helical" evidence="1">
    <location>
        <begin position="153"/>
        <end position="172"/>
    </location>
</feature>
<keyword evidence="1" id="KW-0472">Membrane</keyword>
<dbReference type="RefSeq" id="WP_243650951.1">
    <property type="nucleotide sequence ID" value="NZ_JBHRVM010000001.1"/>
</dbReference>
<dbReference type="InterPro" id="IPR009936">
    <property type="entry name" value="DUF1468"/>
</dbReference>
<evidence type="ECO:0000313" key="4">
    <source>
        <dbReference type="Proteomes" id="UP000294692"/>
    </source>
</evidence>
<dbReference type="AlphaFoldDB" id="A0A4R3UNU4"/>
<evidence type="ECO:0000259" key="2">
    <source>
        <dbReference type="Pfam" id="PF07331"/>
    </source>
</evidence>
<feature type="transmembrane region" description="Helical" evidence="1">
    <location>
        <begin position="60"/>
        <end position="83"/>
    </location>
</feature>
<feature type="domain" description="DUF1468" evidence="2">
    <location>
        <begin position="33"/>
        <end position="174"/>
    </location>
</feature>
<dbReference type="EMBL" id="SMBX01000015">
    <property type="protein sequence ID" value="TCU92250.1"/>
    <property type="molecule type" value="Genomic_DNA"/>
</dbReference>
<dbReference type="Pfam" id="PF07331">
    <property type="entry name" value="TctB"/>
    <property type="match status" value="1"/>
</dbReference>
<evidence type="ECO:0000313" key="3">
    <source>
        <dbReference type="EMBL" id="TCU92250.1"/>
    </source>
</evidence>
<keyword evidence="1" id="KW-0812">Transmembrane</keyword>
<reference evidence="3 4" key="1">
    <citation type="submission" date="2019-03" db="EMBL/GenBank/DDBJ databases">
        <title>Genomic Encyclopedia of Type Strains, Phase IV (KMG-IV): sequencing the most valuable type-strain genomes for metagenomic binning, comparative biology and taxonomic classification.</title>
        <authorList>
            <person name="Goeker M."/>
        </authorList>
    </citation>
    <scope>NUCLEOTIDE SEQUENCE [LARGE SCALE GENOMIC DNA]</scope>
    <source>
        <strain evidence="3 4">DSM 100048</strain>
    </source>
</reference>
<gene>
    <name evidence="3" type="ORF">EV686_11539</name>
</gene>
<protein>
    <submittedName>
        <fullName evidence="3">Putative tricarboxylic transport membrane protein</fullName>
    </submittedName>
</protein>
<proteinExistence type="predicted"/>
<organism evidence="3 4">
    <name type="scientific">Paracandidimonas soli</name>
    <dbReference type="NCBI Taxonomy" id="1917182"/>
    <lineage>
        <taxon>Bacteria</taxon>
        <taxon>Pseudomonadati</taxon>
        <taxon>Pseudomonadota</taxon>
        <taxon>Betaproteobacteria</taxon>
        <taxon>Burkholderiales</taxon>
        <taxon>Alcaligenaceae</taxon>
        <taxon>Paracandidimonas</taxon>
    </lineage>
</organism>
<feature type="transmembrane region" description="Helical" evidence="1">
    <location>
        <begin position="113"/>
        <end position="141"/>
    </location>
</feature>
<evidence type="ECO:0000256" key="1">
    <source>
        <dbReference type="SAM" id="Phobius"/>
    </source>
</evidence>
<keyword evidence="1" id="KW-1133">Transmembrane helix</keyword>
<comment type="caution">
    <text evidence="3">The sequence shown here is derived from an EMBL/GenBank/DDBJ whole genome shotgun (WGS) entry which is preliminary data.</text>
</comment>
<accession>A0A4R3UNU4</accession>
<name>A0A4R3UNU4_9BURK</name>
<sequence length="183" mass="18995">MTARQSASLGSQAEAERGSTHMATSWLRKGPWWLGLGVMLMGGVCLYASSELAATAQYAAIGPGMFVSGVGIGLLGLGVLLLIQVARGEVFEALEAENAASDQPMDKRAFCTALLAAALPSLVIEILGLPATAMLSFMLVARAFGSRRTVLDLVAGFALGGVSWFLFGWLGLQLGGFFPLAGV</sequence>
<feature type="transmembrane region" description="Helical" evidence="1">
    <location>
        <begin position="30"/>
        <end position="48"/>
    </location>
</feature>
<keyword evidence="4" id="KW-1185">Reference proteome</keyword>